<evidence type="ECO:0000256" key="2">
    <source>
        <dbReference type="ARBA" id="ARBA00022722"/>
    </source>
</evidence>
<dbReference type="RefSeq" id="WP_343203231.1">
    <property type="nucleotide sequence ID" value="NZ_ATAX01000017.1"/>
</dbReference>
<evidence type="ECO:0000313" key="5">
    <source>
        <dbReference type="EMBL" id="EWM54150.1"/>
    </source>
</evidence>
<protein>
    <submittedName>
        <fullName evidence="5">Nuclease</fullName>
    </submittedName>
</protein>
<dbReference type="Gene3D" id="3.40.1350.10">
    <property type="match status" value="1"/>
</dbReference>
<keyword evidence="2" id="KW-0540">Nuclease</keyword>
<comment type="caution">
    <text evidence="5">The sequence shown here is derived from an EMBL/GenBank/DDBJ whole genome shotgun (WGS) entry which is preliminary data.</text>
</comment>
<dbReference type="PATRIC" id="fig|1341157.4.peg.1194"/>
<evidence type="ECO:0000313" key="6">
    <source>
        <dbReference type="Proteomes" id="UP000019365"/>
    </source>
</evidence>
<organism evidence="5 6">
    <name type="scientific">Ruminococcus flavefaciens 007c</name>
    <dbReference type="NCBI Taxonomy" id="1341157"/>
    <lineage>
        <taxon>Bacteria</taxon>
        <taxon>Bacillati</taxon>
        <taxon>Bacillota</taxon>
        <taxon>Clostridia</taxon>
        <taxon>Eubacteriales</taxon>
        <taxon>Oscillospiraceae</taxon>
        <taxon>Ruminococcus</taxon>
    </lineage>
</organism>
<dbReference type="GO" id="GO:0003676">
    <property type="term" value="F:nucleic acid binding"/>
    <property type="evidence" value="ECO:0007669"/>
    <property type="project" value="InterPro"/>
</dbReference>
<dbReference type="AlphaFoldDB" id="W7UZJ5"/>
<dbReference type="SMART" id="SM00990">
    <property type="entry name" value="VRR_NUC"/>
    <property type="match status" value="1"/>
</dbReference>
<gene>
    <name evidence="5" type="ORF">RF007C_02790</name>
</gene>
<evidence type="ECO:0000256" key="1">
    <source>
        <dbReference type="ARBA" id="ARBA00001946"/>
    </source>
</evidence>
<dbReference type="GO" id="GO:0004518">
    <property type="term" value="F:nuclease activity"/>
    <property type="evidence" value="ECO:0007669"/>
    <property type="project" value="UniProtKB-KW"/>
</dbReference>
<reference evidence="5 6" key="1">
    <citation type="journal article" date="2014" name="PLoS ONE">
        <title>Rumen cellulosomics: divergent fiber-degrading strategies revealed by comparative genome-wide analysis of six ruminococcal strains.</title>
        <authorList>
            <person name="Dassa B."/>
            <person name="Borovok I."/>
            <person name="Ruimy-Israeli V."/>
            <person name="Lamed R."/>
            <person name="Flint H.J."/>
            <person name="Duncan S.H."/>
            <person name="Henrissat B."/>
            <person name="Coutinho P."/>
            <person name="Morrison M."/>
            <person name="Mosoni P."/>
            <person name="Yeoman C.J."/>
            <person name="White B.A."/>
            <person name="Bayer E.A."/>
        </authorList>
    </citation>
    <scope>NUCLEOTIDE SEQUENCE [LARGE SCALE GENOMIC DNA]</scope>
    <source>
        <strain evidence="5 6">007c</strain>
    </source>
</reference>
<dbReference type="InterPro" id="IPR014883">
    <property type="entry name" value="VRR_NUC"/>
</dbReference>
<dbReference type="InterPro" id="IPR011856">
    <property type="entry name" value="tRNA_endonuc-like_dom_sf"/>
</dbReference>
<dbReference type="EMBL" id="ATAX01000017">
    <property type="protein sequence ID" value="EWM54150.1"/>
    <property type="molecule type" value="Genomic_DNA"/>
</dbReference>
<proteinExistence type="predicted"/>
<evidence type="ECO:0000259" key="4">
    <source>
        <dbReference type="SMART" id="SM00990"/>
    </source>
</evidence>
<dbReference type="Proteomes" id="UP000019365">
    <property type="component" value="Unassembled WGS sequence"/>
</dbReference>
<name>W7UZJ5_RUMFL</name>
<comment type="cofactor">
    <cofactor evidence="1">
        <name>Mg(2+)</name>
        <dbReference type="ChEBI" id="CHEBI:18420"/>
    </cofactor>
</comment>
<sequence length="146" mass="16402">MREYVVENEFVKAVKSAGGVAYKLTSQTANGLPDRLVLFFPAKTVFVELKAPGKMMRPLQRKRRHQLMKLGFPVLCIDKLYQIKPCIDAILAWTPGEPFPEGIGAKIPDLEITTLPSEMDDFGETLEPIDPDDLAEFYNLEEDDTG</sequence>
<dbReference type="GO" id="GO:0016788">
    <property type="term" value="F:hydrolase activity, acting on ester bonds"/>
    <property type="evidence" value="ECO:0007669"/>
    <property type="project" value="InterPro"/>
</dbReference>
<accession>W7UZJ5</accession>
<keyword evidence="6" id="KW-1185">Reference proteome</keyword>
<evidence type="ECO:0000256" key="3">
    <source>
        <dbReference type="ARBA" id="ARBA00022801"/>
    </source>
</evidence>
<feature type="domain" description="VRR-NUC" evidence="4">
    <location>
        <begin position="1"/>
        <end position="81"/>
    </location>
</feature>
<keyword evidence="3" id="KW-0378">Hydrolase</keyword>